<name>A0A7M2SW81_9ACTN</name>
<dbReference type="EMBL" id="CP063373">
    <property type="protein sequence ID" value="QOV40149.1"/>
    <property type="molecule type" value="Genomic_DNA"/>
</dbReference>
<keyword evidence="2" id="KW-1185">Reference proteome</keyword>
<accession>A0A7M2SW81</accession>
<organism evidence="1 2">
    <name type="scientific">Streptomyces ferrugineus</name>
    <dbReference type="NCBI Taxonomy" id="1413221"/>
    <lineage>
        <taxon>Bacteria</taxon>
        <taxon>Bacillati</taxon>
        <taxon>Actinomycetota</taxon>
        <taxon>Actinomycetes</taxon>
        <taxon>Kitasatosporales</taxon>
        <taxon>Streptomycetaceae</taxon>
        <taxon>Streptomyces</taxon>
    </lineage>
</organism>
<dbReference type="KEGG" id="sfeu:IM697_18145"/>
<dbReference type="RefSeq" id="WP_194048736.1">
    <property type="nucleotide sequence ID" value="NZ_CP063373.1"/>
</dbReference>
<sequence length="313" mass="33847">MPLREGEWNLSYSANEVHPGANFTFGTIASGYYLIEPYEITYADVDAGDVPMPQEDGARLGQDYRGQATITFEVGVDAVDEAPTQLGRHDANLSAVSTMLQAWDAEAVRRRFATPAVLRTTQGGRARRFYGRPRKAAPAGSKLTRQGYTPVVCTFVCLDSTAYDDVEQKVRIDLVPPDHHGLVGPLTTPLTMTGEGSGKVAGEVTVGGTKPAWPVITIYGPITNPVCDVVGRWKAGLDLTLGVGERVVIDTRPWARTVLRNGNASVAGLLTRGTPRLKDMKLPLGTQDFVLRGTDATGTAYMTVAWRDAYAYL</sequence>
<protein>
    <recommendedName>
        <fullName evidence="3">Phage tail protein</fullName>
    </recommendedName>
</protein>
<dbReference type="AlphaFoldDB" id="A0A7M2SW81"/>
<dbReference type="Proteomes" id="UP000594205">
    <property type="component" value="Chromosome"/>
</dbReference>
<evidence type="ECO:0000313" key="2">
    <source>
        <dbReference type="Proteomes" id="UP000594205"/>
    </source>
</evidence>
<proteinExistence type="predicted"/>
<evidence type="ECO:0008006" key="3">
    <source>
        <dbReference type="Google" id="ProtNLM"/>
    </source>
</evidence>
<reference evidence="1 2" key="1">
    <citation type="submission" date="2020-10" db="EMBL/GenBank/DDBJ databases">
        <title>Streptomyces ferrugineus complate genome analysis.</title>
        <authorList>
            <person name="Anwar N."/>
        </authorList>
    </citation>
    <scope>NUCLEOTIDE SEQUENCE [LARGE SCALE GENOMIC DNA]</scope>
    <source>
        <strain evidence="1 2">CCTCC AA2014009</strain>
    </source>
</reference>
<gene>
    <name evidence="1" type="ORF">IM697_18145</name>
</gene>
<evidence type="ECO:0000313" key="1">
    <source>
        <dbReference type="EMBL" id="QOV40149.1"/>
    </source>
</evidence>